<feature type="domain" description="GGDEF" evidence="3">
    <location>
        <begin position="349"/>
        <end position="482"/>
    </location>
</feature>
<dbReference type="SMART" id="SM00052">
    <property type="entry name" value="EAL"/>
    <property type="match status" value="1"/>
</dbReference>
<dbReference type="InterPro" id="IPR035919">
    <property type="entry name" value="EAL_sf"/>
</dbReference>
<dbReference type="NCBIfam" id="TIGR00254">
    <property type="entry name" value="GGDEF"/>
    <property type="match status" value="1"/>
</dbReference>
<dbReference type="CDD" id="cd01948">
    <property type="entry name" value="EAL"/>
    <property type="match status" value="1"/>
</dbReference>
<organism evidence="4 5">
    <name type="scientific">Microvirga vignae</name>
    <dbReference type="NCBI Taxonomy" id="1225564"/>
    <lineage>
        <taxon>Bacteria</taxon>
        <taxon>Pseudomonadati</taxon>
        <taxon>Pseudomonadota</taxon>
        <taxon>Alphaproteobacteria</taxon>
        <taxon>Hyphomicrobiales</taxon>
        <taxon>Methylobacteriaceae</taxon>
        <taxon>Microvirga</taxon>
    </lineage>
</organism>
<reference evidence="4 5" key="1">
    <citation type="submission" date="2015-05" db="EMBL/GenBank/DDBJ databases">
        <title>Draft genome sequence of Microvirga vignae strain BR3299, a novel nitrogen fixing bacteria isolated from Brazil semi-aired region.</title>
        <authorList>
            <person name="Zilli J.E."/>
            <person name="Passos S.R."/>
            <person name="Leite J."/>
            <person name="Baldani J.I."/>
            <person name="Xavier G.R."/>
            <person name="Rumjaneck N.G."/>
            <person name="Simoes-Araujo J.L."/>
        </authorList>
    </citation>
    <scope>NUCLEOTIDE SEQUENCE [LARGE SCALE GENOMIC DNA]</scope>
    <source>
        <strain evidence="4 5">BR3299</strain>
    </source>
</reference>
<dbReference type="Pfam" id="PF00990">
    <property type="entry name" value="GGDEF"/>
    <property type="match status" value="1"/>
</dbReference>
<proteinExistence type="predicted"/>
<evidence type="ECO:0000259" key="3">
    <source>
        <dbReference type="PROSITE" id="PS50887"/>
    </source>
</evidence>
<dbReference type="SUPFAM" id="SSF141868">
    <property type="entry name" value="EAL domain-like"/>
    <property type="match status" value="1"/>
</dbReference>
<dbReference type="Gene3D" id="3.30.70.270">
    <property type="match status" value="1"/>
</dbReference>
<dbReference type="PATRIC" id="fig|1225564.3.peg.123"/>
<dbReference type="InterPro" id="IPR043128">
    <property type="entry name" value="Rev_trsase/Diguanyl_cyclase"/>
</dbReference>
<sequence length="762" mass="84064">MSRLILPATRSQWRFSTRVLVPVGLVSLFLLAFCGLALVQAVRESDAISIERQVETARRAINNSIDRLGRQQKAVAMWDPAVVQLSRATPNWEWVDTWMGEWLHRNFEHDHVFILNARDEPVYAMFHGVRTSASSFHSVQRELQPLIDHLRNPPDGSEHEDDNGPSGRAGRSPEEATGGGRLLEIFARPVAASATKIVPLTDAVRQQPGSEFILVSVRFLDGDFLQELSQRHLLKAPRWSRTDTASADEVALPLTTDLGDPAGYLIWRPELPGSRTLWDLAPAAALTGGAIVLVVGLLIWSLRRSTLELQASEAHAHHLAFHDILTGLPNRALFNDRLDQALARTRRGDKVAVLTLDLDRFKPVNDTLGHQAGDALIREFARRVSGLLRTSDTLARLGGDEFAIVQVGIADRSDVEALCTRILKTVRQPFDLFGHEVFVGTSIGVALAPEAGDERIDLLRKADIALYHAKDEGRDCYRYFTSVLDETVQLRRQIEDDLRAALATGEGLQVFYQPEVASAGQPVIGLEALVRWQHPTRGLIPPEQFIPIAEETGLIMPLSEWVLRQACAASRRWPDLFVAINLSPVQFRASGFAEGVIEIVRDCGADPRRIELEITEGILLDSGERAGDVLHVLREAGFRIALDDFGTGYSSLSYLRQFEIDKIKIDRSFVQPLGRATGTDAAAVFRAIVTLGRALGLTVTAEGVETEEQKRLIAAMGASEMQGFLFSRAVSEDRVAGLLSRLNGRAQADEAWSPFTSPGTIS</sequence>
<keyword evidence="5" id="KW-1185">Reference proteome</keyword>
<evidence type="ECO:0000313" key="5">
    <source>
        <dbReference type="Proteomes" id="UP000035489"/>
    </source>
</evidence>
<dbReference type="InterPro" id="IPR007892">
    <property type="entry name" value="CHASE4"/>
</dbReference>
<dbReference type="CDD" id="cd01949">
    <property type="entry name" value="GGDEF"/>
    <property type="match status" value="1"/>
</dbReference>
<dbReference type="Pfam" id="PF05228">
    <property type="entry name" value="CHASE4"/>
    <property type="match status" value="1"/>
</dbReference>
<dbReference type="InterPro" id="IPR029787">
    <property type="entry name" value="Nucleotide_cyclase"/>
</dbReference>
<evidence type="ECO:0000259" key="2">
    <source>
        <dbReference type="PROSITE" id="PS50883"/>
    </source>
</evidence>
<dbReference type="OrthoDB" id="9814202at2"/>
<dbReference type="PROSITE" id="PS50887">
    <property type="entry name" value="GGDEF"/>
    <property type="match status" value="1"/>
</dbReference>
<name>A0A0H1R598_9HYPH</name>
<dbReference type="Gene3D" id="3.20.20.450">
    <property type="entry name" value="EAL domain"/>
    <property type="match status" value="1"/>
</dbReference>
<evidence type="ECO:0000313" key="4">
    <source>
        <dbReference type="EMBL" id="KLK89996.1"/>
    </source>
</evidence>
<dbReference type="Pfam" id="PF00563">
    <property type="entry name" value="EAL"/>
    <property type="match status" value="1"/>
</dbReference>
<accession>A0A0H1R598</accession>
<dbReference type="RefSeq" id="WP_047192318.1">
    <property type="nucleotide sequence ID" value="NZ_LCYG01000103.1"/>
</dbReference>
<dbReference type="EMBL" id="LCYG01000103">
    <property type="protein sequence ID" value="KLK89996.1"/>
    <property type="molecule type" value="Genomic_DNA"/>
</dbReference>
<dbReference type="InterPro" id="IPR052155">
    <property type="entry name" value="Biofilm_reg_signaling"/>
</dbReference>
<comment type="caution">
    <text evidence="4">The sequence shown here is derived from an EMBL/GenBank/DDBJ whole genome shotgun (WGS) entry which is preliminary data.</text>
</comment>
<gene>
    <name evidence="4" type="ORF">AA309_28020</name>
</gene>
<dbReference type="STRING" id="1225564.AA309_28020"/>
<feature type="domain" description="EAL" evidence="2">
    <location>
        <begin position="491"/>
        <end position="743"/>
    </location>
</feature>
<dbReference type="Proteomes" id="UP000035489">
    <property type="component" value="Unassembled WGS sequence"/>
</dbReference>
<dbReference type="SMART" id="SM00267">
    <property type="entry name" value="GGDEF"/>
    <property type="match status" value="1"/>
</dbReference>
<dbReference type="InterPro" id="IPR001633">
    <property type="entry name" value="EAL_dom"/>
</dbReference>
<dbReference type="PANTHER" id="PTHR44757">
    <property type="entry name" value="DIGUANYLATE CYCLASE DGCP"/>
    <property type="match status" value="1"/>
</dbReference>
<dbReference type="PANTHER" id="PTHR44757:SF2">
    <property type="entry name" value="BIOFILM ARCHITECTURE MAINTENANCE PROTEIN MBAA"/>
    <property type="match status" value="1"/>
</dbReference>
<dbReference type="SUPFAM" id="SSF55073">
    <property type="entry name" value="Nucleotide cyclase"/>
    <property type="match status" value="1"/>
</dbReference>
<evidence type="ECO:0008006" key="6">
    <source>
        <dbReference type="Google" id="ProtNLM"/>
    </source>
</evidence>
<dbReference type="PROSITE" id="PS50883">
    <property type="entry name" value="EAL"/>
    <property type="match status" value="1"/>
</dbReference>
<evidence type="ECO:0000256" key="1">
    <source>
        <dbReference type="SAM" id="MobiDB-lite"/>
    </source>
</evidence>
<feature type="region of interest" description="Disordered" evidence="1">
    <location>
        <begin position="148"/>
        <end position="177"/>
    </location>
</feature>
<dbReference type="InterPro" id="IPR000160">
    <property type="entry name" value="GGDEF_dom"/>
</dbReference>
<protein>
    <recommendedName>
        <fullName evidence="6">Diguanylate cyclase</fullName>
    </recommendedName>
</protein>
<dbReference type="AlphaFoldDB" id="A0A0H1R598"/>